<gene>
    <name evidence="7" type="ORF">IC617_13395</name>
</gene>
<dbReference type="GO" id="GO:0006935">
    <property type="term" value="P:chemotaxis"/>
    <property type="evidence" value="ECO:0007669"/>
    <property type="project" value="InterPro"/>
</dbReference>
<reference evidence="7" key="1">
    <citation type="submission" date="2020-09" db="EMBL/GenBank/DDBJ databases">
        <title>A novel bacterium of genus Neiella, isolated from South China Sea.</title>
        <authorList>
            <person name="Huang H."/>
            <person name="Mo K."/>
            <person name="Hu Y."/>
        </authorList>
    </citation>
    <scope>NUCLEOTIDE SEQUENCE</scope>
    <source>
        <strain evidence="7">HB171785</strain>
    </source>
</reference>
<keyword evidence="2 4" id="KW-0807">Transducer</keyword>
<dbReference type="GO" id="GO:0007165">
    <property type="term" value="P:signal transduction"/>
    <property type="evidence" value="ECO:0007669"/>
    <property type="project" value="UniProtKB-KW"/>
</dbReference>
<dbReference type="EMBL" id="JACXAF010000018">
    <property type="protein sequence ID" value="MBD1390430.1"/>
    <property type="molecule type" value="Genomic_DNA"/>
</dbReference>
<dbReference type="PROSITE" id="PS50111">
    <property type="entry name" value="CHEMOTAXIS_TRANSDUC_2"/>
    <property type="match status" value="1"/>
</dbReference>
<evidence type="ECO:0000313" key="8">
    <source>
        <dbReference type="Proteomes" id="UP000638014"/>
    </source>
</evidence>
<dbReference type="AlphaFoldDB" id="A0A8J6R3J3"/>
<dbReference type="InterPro" id="IPR004090">
    <property type="entry name" value="Chemotax_Me-accpt_rcpt"/>
</dbReference>
<dbReference type="GO" id="GO:0004888">
    <property type="term" value="F:transmembrane signaling receptor activity"/>
    <property type="evidence" value="ECO:0007669"/>
    <property type="project" value="InterPro"/>
</dbReference>
<dbReference type="Pfam" id="PF00015">
    <property type="entry name" value="MCPsignal"/>
    <property type="match status" value="1"/>
</dbReference>
<comment type="similarity">
    <text evidence="3">Belongs to the methyl-accepting chemotaxis (MCP) protein family.</text>
</comment>
<evidence type="ECO:0000256" key="3">
    <source>
        <dbReference type="ARBA" id="ARBA00029447"/>
    </source>
</evidence>
<dbReference type="InterPro" id="IPR004089">
    <property type="entry name" value="MCPsignal_dom"/>
</dbReference>
<evidence type="ECO:0000313" key="7">
    <source>
        <dbReference type="EMBL" id="MBD1390430.1"/>
    </source>
</evidence>
<dbReference type="SUPFAM" id="SSF58104">
    <property type="entry name" value="Methyl-accepting chemotaxis protein (MCP) signaling domain"/>
    <property type="match status" value="1"/>
</dbReference>
<dbReference type="RefSeq" id="WP_191145501.1">
    <property type="nucleotide sequence ID" value="NZ_JACXAF010000018.1"/>
</dbReference>
<dbReference type="GO" id="GO:0016020">
    <property type="term" value="C:membrane"/>
    <property type="evidence" value="ECO:0007669"/>
    <property type="project" value="UniProtKB-SubCell"/>
</dbReference>
<dbReference type="SMART" id="SM00283">
    <property type="entry name" value="MA"/>
    <property type="match status" value="1"/>
</dbReference>
<dbReference type="PANTHER" id="PTHR32089:SF112">
    <property type="entry name" value="LYSOZYME-LIKE PROTEIN-RELATED"/>
    <property type="match status" value="1"/>
</dbReference>
<sequence>MISRLLQQLGCSGCYKISLLMPIPAIVSAFFGHMEIAFACALIGLGIQTILFKVIDNDSVALNEYLHELETQHDNHVERWLKGPLRQIQEPFVDMLRSKSRSLESLQAIVHEMGYSSAELANNANQVATHSEDQSAATTSTAAATTEISQSIDEVAQRIEDTRTASESAKAICSEGHQALRSAQQQVNTVTALANETGARIKSLEDNLSTVVSMSQIIREIAEQTNLLALNAAIEAARAGDHGRGFAVVADEVRGLAQRSHESANAITEHASGVTNNMKQVADHMDHVVSQSDQCLTSVSSAVDVLEQIVSTSDQVSNEIAGIASATEQQVIATREISSHIENVAVTAKENAFMAKQTADVAQHLRALVQS</sequence>
<evidence type="ECO:0000256" key="1">
    <source>
        <dbReference type="ARBA" id="ARBA00004370"/>
    </source>
</evidence>
<feature type="compositionally biased region" description="Low complexity" evidence="5">
    <location>
        <begin position="135"/>
        <end position="145"/>
    </location>
</feature>
<feature type="region of interest" description="Disordered" evidence="5">
    <location>
        <begin position="126"/>
        <end position="145"/>
    </location>
</feature>
<evidence type="ECO:0000259" key="6">
    <source>
        <dbReference type="PROSITE" id="PS50111"/>
    </source>
</evidence>
<dbReference type="PRINTS" id="PR00260">
    <property type="entry name" value="CHEMTRNSDUCR"/>
</dbReference>
<feature type="domain" description="Methyl-accepting transducer" evidence="6">
    <location>
        <begin position="109"/>
        <end position="345"/>
    </location>
</feature>
<evidence type="ECO:0000256" key="5">
    <source>
        <dbReference type="SAM" id="MobiDB-lite"/>
    </source>
</evidence>
<keyword evidence="8" id="KW-1185">Reference proteome</keyword>
<comment type="caution">
    <text evidence="7">The sequence shown here is derived from an EMBL/GenBank/DDBJ whole genome shotgun (WGS) entry which is preliminary data.</text>
</comment>
<comment type="subcellular location">
    <subcellularLocation>
        <location evidence="1">Membrane</location>
    </subcellularLocation>
</comment>
<proteinExistence type="inferred from homology"/>
<accession>A0A8J6R3J3</accession>
<protein>
    <recommendedName>
        <fullName evidence="6">Methyl-accepting transducer domain-containing protein</fullName>
    </recommendedName>
</protein>
<dbReference type="Gene3D" id="1.10.287.950">
    <property type="entry name" value="Methyl-accepting chemotaxis protein"/>
    <property type="match status" value="1"/>
</dbReference>
<evidence type="ECO:0000256" key="4">
    <source>
        <dbReference type="PROSITE-ProRule" id="PRU00284"/>
    </source>
</evidence>
<dbReference type="Proteomes" id="UP000638014">
    <property type="component" value="Unassembled WGS sequence"/>
</dbReference>
<organism evidence="7 8">
    <name type="scientific">Neiella litorisoli</name>
    <dbReference type="NCBI Taxonomy" id="2771431"/>
    <lineage>
        <taxon>Bacteria</taxon>
        <taxon>Pseudomonadati</taxon>
        <taxon>Pseudomonadota</taxon>
        <taxon>Gammaproteobacteria</taxon>
        <taxon>Alteromonadales</taxon>
        <taxon>Echinimonadaceae</taxon>
        <taxon>Neiella</taxon>
    </lineage>
</organism>
<dbReference type="PANTHER" id="PTHR32089">
    <property type="entry name" value="METHYL-ACCEPTING CHEMOTAXIS PROTEIN MCPB"/>
    <property type="match status" value="1"/>
</dbReference>
<evidence type="ECO:0000256" key="2">
    <source>
        <dbReference type="ARBA" id="ARBA00023224"/>
    </source>
</evidence>
<name>A0A8J6R3J3_9GAMM</name>